<reference evidence="9" key="1">
    <citation type="submission" date="2022-06" db="EMBL/GenBank/DDBJ databases">
        <title>Gracilimonas sp. CAU 1638 isolated from sea sediment.</title>
        <authorList>
            <person name="Kim W."/>
        </authorList>
    </citation>
    <scope>NUCLEOTIDE SEQUENCE</scope>
    <source>
        <strain evidence="9">CAU 1638</strain>
    </source>
</reference>
<sequence length="1108" mass="127673">MIEKEKNVEIFRALPVPTALINIDDPAFTIVAVNDALKKVSSRQEKDIVGKSFTDAYQNSCENHKFSGFQMVLSSFRKALETEQIQKIPKIRYDITTDKGKPQLTYWEFTVAPYYDNEDRLAYLLCTASDITDNVLIEEQKDIILNHTEGSFILTNENLEILLCNDQFAQNYKEIFGIEVQKGVSILEYALPERRKEIEVIYDRVLSGETIELELPVPIKAGGYRYFNVIYKPAKRSNDDIFGAFITLREITSEKKAKQSLEEKEARFRSLVEQGGDVVVILDSDGDPKYVTPSVEPVFGYKPEEAQDINVTDVTHPEDFHLVKKAILKAMENPGKSVKVPPVRMRQRDGSWRWYETSITDLRHEPSVAGIVDNIRDVHEQVLTEKLLERSKEKYESLVRSVEGVIWEAKADTFEFTYISPQSEHIFGYTAEEWINNSNFWEKNIHPEDREKSVAYCQSQTKKGFNHDFEYRFKKASGEYIWVRDVVTVITKNDEPDLLRGLMIDINEQKRLINLMEETYQIAKIGNWELDLQQEKLFWSPFIKELHDVPADYEPDLETAIEFYEEGESRNEIQKAVDNAIERNESFDVELTIITAKGNKKWIRAVGTPEQANGECIRVFGSTQDITDRKIAEDKLKKAEEKYRNVVEHSTNMFYTHGVDGVLNYVSPQSDYFLGYEPEEAKKRWTEFITDHPINQKGVAITQKAIDTGETQPPYELQLRTGKDEIIWVEVNEAPLVVNGETVSIVGSLTDITERKKYEEKLQNSLERYHYVSKATRDAIYDWDAEKDTIHWGDGLYSLFGYKPSDIDASVNRWIDLIHPDDVEEVREALKFTLKDVSMNHWAYEYRLKKANGDYAHVRENGYIKRNEDGWATRMIGAIQDITEEVFSKEEIQASLSEKETLLSEIHHRVKNNLAVVSGMIQLQAYDTENADLQAKLFDSVVRIKTMATVHELLYQSQSFSKLEFSDTLQKLVENISDTLRSNTYIETTIDCEPIKLNINQAIPASLIVNEVITNIYKHAFKGREKGNVAFKLDKKNEHINIQIKDDGVGFPEGFDLDVNTSLGFHLIRVLSEQINATYKYENGTSGTLFELSFRKQSNKGIGNRHLK</sequence>
<evidence type="ECO:0000256" key="5">
    <source>
        <dbReference type="ARBA" id="ARBA00022777"/>
    </source>
</evidence>
<feature type="domain" description="PAS" evidence="7">
    <location>
        <begin position="639"/>
        <end position="680"/>
    </location>
</feature>
<evidence type="ECO:0000313" key="9">
    <source>
        <dbReference type="EMBL" id="MCP9292839.1"/>
    </source>
</evidence>
<dbReference type="InterPro" id="IPR001610">
    <property type="entry name" value="PAC"/>
</dbReference>
<dbReference type="InterPro" id="IPR003594">
    <property type="entry name" value="HATPase_dom"/>
</dbReference>
<evidence type="ECO:0000259" key="6">
    <source>
        <dbReference type="PROSITE" id="PS50109"/>
    </source>
</evidence>
<dbReference type="GO" id="GO:0004673">
    <property type="term" value="F:protein histidine kinase activity"/>
    <property type="evidence" value="ECO:0007669"/>
    <property type="project" value="UniProtKB-EC"/>
</dbReference>
<dbReference type="Pfam" id="PF07568">
    <property type="entry name" value="HisKA_2"/>
    <property type="match status" value="1"/>
</dbReference>
<gene>
    <name evidence="9" type="ORF">NM125_14710</name>
</gene>
<comment type="caution">
    <text evidence="9">The sequence shown here is derived from an EMBL/GenBank/DDBJ whole genome shotgun (WGS) entry which is preliminary data.</text>
</comment>
<proteinExistence type="predicted"/>
<dbReference type="InterPro" id="IPR000014">
    <property type="entry name" value="PAS"/>
</dbReference>
<dbReference type="PROSITE" id="PS50112">
    <property type="entry name" value="PAS"/>
    <property type="match status" value="4"/>
</dbReference>
<feature type="domain" description="PAC" evidence="8">
    <location>
        <begin position="467"/>
        <end position="518"/>
    </location>
</feature>
<dbReference type="Pfam" id="PF08448">
    <property type="entry name" value="PAS_4"/>
    <property type="match status" value="1"/>
</dbReference>
<evidence type="ECO:0000256" key="2">
    <source>
        <dbReference type="ARBA" id="ARBA00012438"/>
    </source>
</evidence>
<dbReference type="Proteomes" id="UP001139125">
    <property type="component" value="Unassembled WGS sequence"/>
</dbReference>
<dbReference type="InterPro" id="IPR036890">
    <property type="entry name" value="HATPase_C_sf"/>
</dbReference>
<dbReference type="InterPro" id="IPR052162">
    <property type="entry name" value="Sensor_kinase/Photoreceptor"/>
</dbReference>
<keyword evidence="4" id="KW-0808">Transferase</keyword>
<dbReference type="CDD" id="cd00130">
    <property type="entry name" value="PAS"/>
    <property type="match status" value="3"/>
</dbReference>
<dbReference type="AlphaFoldDB" id="A0A9X2L5T1"/>
<dbReference type="PANTHER" id="PTHR43304:SF1">
    <property type="entry name" value="PAC DOMAIN-CONTAINING PROTEIN"/>
    <property type="match status" value="1"/>
</dbReference>
<dbReference type="RefSeq" id="WP_255135738.1">
    <property type="nucleotide sequence ID" value="NZ_JANDBC010000003.1"/>
</dbReference>
<accession>A0A9X2L5T1</accession>
<feature type="domain" description="PAC" evidence="8">
    <location>
        <begin position="209"/>
        <end position="263"/>
    </location>
</feature>
<dbReference type="SUPFAM" id="SSF55874">
    <property type="entry name" value="ATPase domain of HSP90 chaperone/DNA topoisomerase II/histidine kinase"/>
    <property type="match status" value="1"/>
</dbReference>
<dbReference type="InterPro" id="IPR005467">
    <property type="entry name" value="His_kinase_dom"/>
</dbReference>
<dbReference type="PANTHER" id="PTHR43304">
    <property type="entry name" value="PHYTOCHROME-LIKE PROTEIN CPH1"/>
    <property type="match status" value="1"/>
</dbReference>
<feature type="domain" description="PAC" evidence="8">
    <location>
        <begin position="713"/>
        <end position="764"/>
    </location>
</feature>
<dbReference type="EMBL" id="JANDBC010000003">
    <property type="protein sequence ID" value="MCP9292839.1"/>
    <property type="molecule type" value="Genomic_DNA"/>
</dbReference>
<evidence type="ECO:0000259" key="7">
    <source>
        <dbReference type="PROSITE" id="PS50112"/>
    </source>
</evidence>
<dbReference type="Gene3D" id="3.30.450.20">
    <property type="entry name" value="PAS domain"/>
    <property type="match status" value="7"/>
</dbReference>
<feature type="domain" description="PAS" evidence="7">
    <location>
        <begin position="765"/>
        <end position="837"/>
    </location>
</feature>
<feature type="domain" description="Histidine kinase" evidence="6">
    <location>
        <begin position="905"/>
        <end position="1098"/>
    </location>
</feature>
<dbReference type="EC" id="2.7.13.3" evidence="2"/>
<dbReference type="InterPro" id="IPR013656">
    <property type="entry name" value="PAS_4"/>
</dbReference>
<name>A0A9X2L5T1_9BACT</name>
<evidence type="ECO:0000313" key="10">
    <source>
        <dbReference type="Proteomes" id="UP001139125"/>
    </source>
</evidence>
<keyword evidence="10" id="KW-1185">Reference proteome</keyword>
<dbReference type="SMART" id="SM00387">
    <property type="entry name" value="HATPase_c"/>
    <property type="match status" value="1"/>
</dbReference>
<dbReference type="Pfam" id="PF13581">
    <property type="entry name" value="HATPase_c_2"/>
    <property type="match status" value="1"/>
</dbReference>
<dbReference type="InterPro" id="IPR011495">
    <property type="entry name" value="Sig_transdc_His_kin_sub2_dim/P"/>
</dbReference>
<evidence type="ECO:0000256" key="3">
    <source>
        <dbReference type="ARBA" id="ARBA00022553"/>
    </source>
</evidence>
<evidence type="ECO:0000256" key="4">
    <source>
        <dbReference type="ARBA" id="ARBA00022679"/>
    </source>
</evidence>
<feature type="domain" description="PAS" evidence="7">
    <location>
        <begin position="391"/>
        <end position="451"/>
    </location>
</feature>
<dbReference type="NCBIfam" id="TIGR00229">
    <property type="entry name" value="sensory_box"/>
    <property type="match status" value="4"/>
</dbReference>
<dbReference type="SMART" id="SM00091">
    <property type="entry name" value="PAS"/>
    <property type="match status" value="6"/>
</dbReference>
<keyword evidence="5" id="KW-0418">Kinase</keyword>
<dbReference type="PROSITE" id="PS50113">
    <property type="entry name" value="PAC"/>
    <property type="match status" value="6"/>
</dbReference>
<keyword evidence="3" id="KW-0597">Phosphoprotein</keyword>
<comment type="catalytic activity">
    <reaction evidence="1">
        <text>ATP + protein L-histidine = ADP + protein N-phospho-L-histidine.</text>
        <dbReference type="EC" id="2.7.13.3"/>
    </reaction>
</comment>
<feature type="domain" description="PAC" evidence="8">
    <location>
        <begin position="842"/>
        <end position="894"/>
    </location>
</feature>
<feature type="domain" description="PAC" evidence="8">
    <location>
        <begin position="339"/>
        <end position="390"/>
    </location>
</feature>
<dbReference type="Pfam" id="PF13426">
    <property type="entry name" value="PAS_9"/>
    <property type="match status" value="2"/>
</dbReference>
<dbReference type="Pfam" id="PF08447">
    <property type="entry name" value="PAS_3"/>
    <property type="match status" value="3"/>
</dbReference>
<dbReference type="SUPFAM" id="SSF55785">
    <property type="entry name" value="PYP-like sensor domain (PAS domain)"/>
    <property type="match status" value="7"/>
</dbReference>
<feature type="domain" description="PAC" evidence="8">
    <location>
        <begin position="587"/>
        <end position="638"/>
    </location>
</feature>
<dbReference type="SMART" id="SM00086">
    <property type="entry name" value="PAC"/>
    <property type="match status" value="6"/>
</dbReference>
<dbReference type="PROSITE" id="PS50109">
    <property type="entry name" value="HIS_KIN"/>
    <property type="match status" value="1"/>
</dbReference>
<dbReference type="Gene3D" id="2.10.70.100">
    <property type="match status" value="2"/>
</dbReference>
<dbReference type="InterPro" id="IPR013655">
    <property type="entry name" value="PAS_fold_3"/>
</dbReference>
<dbReference type="InterPro" id="IPR035965">
    <property type="entry name" value="PAS-like_dom_sf"/>
</dbReference>
<dbReference type="InterPro" id="IPR000700">
    <property type="entry name" value="PAS-assoc_C"/>
</dbReference>
<evidence type="ECO:0000259" key="8">
    <source>
        <dbReference type="PROSITE" id="PS50113"/>
    </source>
</evidence>
<evidence type="ECO:0000256" key="1">
    <source>
        <dbReference type="ARBA" id="ARBA00000085"/>
    </source>
</evidence>
<organism evidence="9 10">
    <name type="scientific">Gracilimonas sediminicola</name>
    <dbReference type="NCBI Taxonomy" id="2952158"/>
    <lineage>
        <taxon>Bacteria</taxon>
        <taxon>Pseudomonadati</taxon>
        <taxon>Balneolota</taxon>
        <taxon>Balneolia</taxon>
        <taxon>Balneolales</taxon>
        <taxon>Balneolaceae</taxon>
        <taxon>Gracilimonas</taxon>
    </lineage>
</organism>
<feature type="domain" description="PAS" evidence="7">
    <location>
        <begin position="264"/>
        <end position="334"/>
    </location>
</feature>
<dbReference type="Gene3D" id="3.30.565.10">
    <property type="entry name" value="Histidine kinase-like ATPase, C-terminal domain"/>
    <property type="match status" value="1"/>
</dbReference>
<protein>
    <recommendedName>
        <fullName evidence="2">histidine kinase</fullName>
        <ecNumber evidence="2">2.7.13.3</ecNumber>
    </recommendedName>
</protein>